<dbReference type="PROSITE" id="PS50048">
    <property type="entry name" value="ZN2_CY6_FUNGAL_2"/>
    <property type="match status" value="1"/>
</dbReference>
<keyword evidence="8" id="KW-1185">Reference proteome</keyword>
<dbReference type="PROSITE" id="PS00463">
    <property type="entry name" value="ZN2_CY6_FUNGAL_1"/>
    <property type="match status" value="1"/>
</dbReference>
<evidence type="ECO:0000313" key="7">
    <source>
        <dbReference type="EMBL" id="CEL05050.1"/>
    </source>
</evidence>
<keyword evidence="4" id="KW-0539">Nucleus</keyword>
<dbReference type="AlphaFoldDB" id="A0A0U5C8E7"/>
<dbReference type="GO" id="GO:0001228">
    <property type="term" value="F:DNA-binding transcription activator activity, RNA polymerase II-specific"/>
    <property type="evidence" value="ECO:0007669"/>
    <property type="project" value="TreeGrafter"/>
</dbReference>
<feature type="compositionally biased region" description="Basic and acidic residues" evidence="5">
    <location>
        <begin position="42"/>
        <end position="51"/>
    </location>
</feature>
<dbReference type="InterPro" id="IPR036864">
    <property type="entry name" value="Zn2-C6_fun-type_DNA-bd_sf"/>
</dbReference>
<feature type="domain" description="Zn(2)-C6 fungal-type" evidence="6">
    <location>
        <begin position="12"/>
        <end position="41"/>
    </location>
</feature>
<organism evidence="7 8">
    <name type="scientific">Aspergillus calidoustus</name>
    <dbReference type="NCBI Taxonomy" id="454130"/>
    <lineage>
        <taxon>Eukaryota</taxon>
        <taxon>Fungi</taxon>
        <taxon>Dikarya</taxon>
        <taxon>Ascomycota</taxon>
        <taxon>Pezizomycotina</taxon>
        <taxon>Eurotiomycetes</taxon>
        <taxon>Eurotiomycetidae</taxon>
        <taxon>Eurotiales</taxon>
        <taxon>Aspergillaceae</taxon>
        <taxon>Aspergillus</taxon>
        <taxon>Aspergillus subgen. Nidulantes</taxon>
    </lineage>
</organism>
<dbReference type="GO" id="GO:0008270">
    <property type="term" value="F:zinc ion binding"/>
    <property type="evidence" value="ECO:0007669"/>
    <property type="project" value="InterPro"/>
</dbReference>
<keyword evidence="2" id="KW-0238">DNA-binding</keyword>
<dbReference type="OrthoDB" id="3546279at2759"/>
<dbReference type="EMBL" id="CDMC01000004">
    <property type="protein sequence ID" value="CEL05050.1"/>
    <property type="molecule type" value="Genomic_DNA"/>
</dbReference>
<dbReference type="SMART" id="SM00066">
    <property type="entry name" value="GAL4"/>
    <property type="match status" value="1"/>
</dbReference>
<dbReference type="GO" id="GO:0003677">
    <property type="term" value="F:DNA binding"/>
    <property type="evidence" value="ECO:0007669"/>
    <property type="project" value="UniProtKB-KW"/>
</dbReference>
<dbReference type="PANTHER" id="PTHR47784:SF5">
    <property type="entry name" value="STEROL UPTAKE CONTROL PROTEIN 2"/>
    <property type="match status" value="1"/>
</dbReference>
<keyword evidence="3" id="KW-0804">Transcription</keyword>
<dbReference type="Gene3D" id="4.10.240.10">
    <property type="entry name" value="Zn(2)-C6 fungal-type DNA-binding domain"/>
    <property type="match status" value="1"/>
</dbReference>
<sequence>MGRLGYRKSKNGCLRCKNRRVKCDEQVPCTACKRHRVECSLERPGRERPHETSLTGPSKPHMRSEPSNVHSLPVSGQPPKGNSFPKACTTIGFSELCLLDLELMHHFTTHTCMMGPPVLDPSIFRDELPRLGLRYPYLLHQLLALSAFHCAYLRTKSRERYLLRGSEHQAHAIAGMRLALAGKMTEESSFALFMTSALLMTSSFASHLKYQHNEAMPPLAGMLEIMALVRGLSAIEATTHAELQFNVLDKLKHQNGSQPGWKALDLFKTQLAVLQSRISNLTHVDNATTALLNKGAQSMLDCAAMPATAMTGELHVVFTWLNKIPEDFFNLMQAQHPGAMVVLLYYVVALQEVETQCWVLEGWSAQLTSNIADTLSPPWTGLAQWALNELGHASG</sequence>
<dbReference type="STRING" id="454130.A0A0U5C8E7"/>
<gene>
    <name evidence="7" type="ORF">ASPCAL06172</name>
</gene>
<keyword evidence="1" id="KW-0805">Transcription regulation</keyword>
<proteinExistence type="predicted"/>
<dbReference type="Proteomes" id="UP000054771">
    <property type="component" value="Unassembled WGS sequence"/>
</dbReference>
<dbReference type="InterPro" id="IPR053157">
    <property type="entry name" value="Sterol_Uptake_Regulator"/>
</dbReference>
<evidence type="ECO:0000256" key="5">
    <source>
        <dbReference type="SAM" id="MobiDB-lite"/>
    </source>
</evidence>
<protein>
    <recommendedName>
        <fullName evidence="6">Zn(2)-C6 fungal-type domain-containing protein</fullName>
    </recommendedName>
</protein>
<accession>A0A0U5C8E7</accession>
<evidence type="ECO:0000256" key="3">
    <source>
        <dbReference type="ARBA" id="ARBA00023163"/>
    </source>
</evidence>
<dbReference type="OMA" id="NCHALYG"/>
<name>A0A0U5C8E7_ASPCI</name>
<evidence type="ECO:0000313" key="8">
    <source>
        <dbReference type="Proteomes" id="UP000054771"/>
    </source>
</evidence>
<dbReference type="CDD" id="cd00067">
    <property type="entry name" value="GAL4"/>
    <property type="match status" value="1"/>
</dbReference>
<dbReference type="SUPFAM" id="SSF57701">
    <property type="entry name" value="Zn2/Cys6 DNA-binding domain"/>
    <property type="match status" value="1"/>
</dbReference>
<evidence type="ECO:0000256" key="1">
    <source>
        <dbReference type="ARBA" id="ARBA00023015"/>
    </source>
</evidence>
<reference evidence="8" key="1">
    <citation type="journal article" date="2016" name="Genome Announc.">
        <title>Draft genome sequences of fungus Aspergillus calidoustus.</title>
        <authorList>
            <person name="Horn F."/>
            <person name="Linde J."/>
            <person name="Mattern D.J."/>
            <person name="Walther G."/>
            <person name="Guthke R."/>
            <person name="Scherlach K."/>
            <person name="Martin K."/>
            <person name="Brakhage A.A."/>
            <person name="Petzke L."/>
            <person name="Valiante V."/>
        </authorList>
    </citation>
    <scope>NUCLEOTIDE SEQUENCE [LARGE SCALE GENOMIC DNA]</scope>
    <source>
        <strain evidence="8">SF006504</strain>
    </source>
</reference>
<dbReference type="Pfam" id="PF00172">
    <property type="entry name" value="Zn_clus"/>
    <property type="match status" value="1"/>
</dbReference>
<dbReference type="PANTHER" id="PTHR47784">
    <property type="entry name" value="STEROL UPTAKE CONTROL PROTEIN 2"/>
    <property type="match status" value="1"/>
</dbReference>
<dbReference type="InterPro" id="IPR001138">
    <property type="entry name" value="Zn2Cys6_DnaBD"/>
</dbReference>
<evidence type="ECO:0000259" key="6">
    <source>
        <dbReference type="PROSITE" id="PS50048"/>
    </source>
</evidence>
<evidence type="ECO:0000256" key="4">
    <source>
        <dbReference type="ARBA" id="ARBA00023242"/>
    </source>
</evidence>
<evidence type="ECO:0000256" key="2">
    <source>
        <dbReference type="ARBA" id="ARBA00023125"/>
    </source>
</evidence>
<feature type="region of interest" description="Disordered" evidence="5">
    <location>
        <begin position="42"/>
        <end position="80"/>
    </location>
</feature>